<evidence type="ECO:0000313" key="1">
    <source>
        <dbReference type="EMBL" id="QHT82570.1"/>
    </source>
</evidence>
<name>A0A6C0HQD8_9ZZZZ</name>
<dbReference type="AlphaFoldDB" id="A0A6C0HQD8"/>
<sequence length="75" mass="8614">MPRKAPDILESPRLTHENANIYLGYTIIFRNKNKEWQKAKITGVTETGISISGHEYKKSLKLKNGRAIYVLQLID</sequence>
<organism evidence="1">
    <name type="scientific">viral metagenome</name>
    <dbReference type="NCBI Taxonomy" id="1070528"/>
    <lineage>
        <taxon>unclassified sequences</taxon>
        <taxon>metagenomes</taxon>
        <taxon>organismal metagenomes</taxon>
    </lineage>
</organism>
<reference evidence="1" key="1">
    <citation type="journal article" date="2020" name="Nature">
        <title>Giant virus diversity and host interactions through global metagenomics.</title>
        <authorList>
            <person name="Schulz F."/>
            <person name="Roux S."/>
            <person name="Paez-Espino D."/>
            <person name="Jungbluth S."/>
            <person name="Walsh D.A."/>
            <person name="Denef V.J."/>
            <person name="McMahon K.D."/>
            <person name="Konstantinidis K.T."/>
            <person name="Eloe-Fadrosh E.A."/>
            <person name="Kyrpides N.C."/>
            <person name="Woyke T."/>
        </authorList>
    </citation>
    <scope>NUCLEOTIDE SEQUENCE</scope>
    <source>
        <strain evidence="1">GVMAG-M-3300023184-165</strain>
    </source>
</reference>
<accession>A0A6C0HQD8</accession>
<protein>
    <submittedName>
        <fullName evidence="1">Uncharacterized protein</fullName>
    </submittedName>
</protein>
<proteinExistence type="predicted"/>
<dbReference type="EMBL" id="MN740002">
    <property type="protein sequence ID" value="QHT82570.1"/>
    <property type="molecule type" value="Genomic_DNA"/>
</dbReference>